<dbReference type="Pfam" id="PF00096">
    <property type="entry name" value="zf-C2H2"/>
    <property type="match status" value="1"/>
</dbReference>
<keyword evidence="12" id="KW-1185">Reference proteome</keyword>
<dbReference type="Pfam" id="PF13912">
    <property type="entry name" value="zf-C2H2_6"/>
    <property type="match status" value="1"/>
</dbReference>
<dbReference type="InterPro" id="IPR036236">
    <property type="entry name" value="Znf_C2H2_sf"/>
</dbReference>
<feature type="domain" description="Zn(2)-C6 fungal-type" evidence="9">
    <location>
        <begin position="80"/>
        <end position="109"/>
    </location>
</feature>
<evidence type="ECO:0000313" key="12">
    <source>
        <dbReference type="Proteomes" id="UP000801864"/>
    </source>
</evidence>
<dbReference type="FunFam" id="3.30.160.60:FF:002343">
    <property type="entry name" value="Zinc finger protein 33A"/>
    <property type="match status" value="1"/>
</dbReference>
<dbReference type="GO" id="GO:0003677">
    <property type="term" value="F:DNA binding"/>
    <property type="evidence" value="ECO:0007669"/>
    <property type="project" value="InterPro"/>
</dbReference>
<keyword evidence="3" id="KW-0862">Zinc</keyword>
<dbReference type="PANTHER" id="PTHR47660:SF7">
    <property type="entry name" value="TRANSCRIPTION FACTOR WITH C2H2 AND ZN(2)-CYS(6) DNA BINDING DOMAIN (EUROFUNG)"/>
    <property type="match status" value="1"/>
</dbReference>
<sequence length="962" mass="106313">MVTASPAAPKPGTDKKCDICDATFSRQEHLVRHIKSHTREKPFKCLICGKGFARQDVLNRHRTSHQQDNEEARTTTRSRACKQCATSRARCSRSDPCRRCIERKLTCTFPTARKPKALGIVGSRMDVDGEPQGLSLEAIHETVGRQAEDGTPLLTIGPGAPIDINNTDLNECGPDGANGNQQLAARTDTWTQRPALFEVSQTVGSVDTGTQRIYEFNPIPGLNEQVMDLLSMNWMSPDSASFGWNGVIAAPPYAEDDKNDLYMPFLFPASGTLPDPDREPVSINGQEPGIGRSDASISTASHSTYTPSKLGSEGNKSMTGSYYVDGDGSRAPFRGQTAGQWRDRRINDASTPGSSITNCTDGGTGGLWEGPILSVDGYNNLIRELGRENLVVDTNFFPSLQCIDTCVRSYFANFHPIFPFIRKKTFLEESTKHWKLLLAVTVVGSKYNTSNDEPQLSPEFIAILDGTSGSQMCHHGPAENVIPSMSSLQAASLSLICALHSGKSKMARQALLERHYLVGACNELNLLSRESEDSRVVHQDHNKLVQDWSMNQSRTRTGLMIWLLDAMISYEFNVAPLMQLVDAKVLLPCQDHIWEYPSAEKVIVEQKSSVTLLAAIEMLYIEKRLPDSLSEFSTILIIHSIWRRTKEVINQNRTQLANWIPSATIQTREAHQSASTETWPPSSPILSKWRNSACDCLDILHWRANAKAATAGGLEHPTIMYLHLSRLILLTPVAQIQTLATNPRNANTTNFAVNQKYTDASNHVLKWAMNDSFKARLAIIHAGALFWHIRRYSTRSFLEPFTIYMATLIIWAYSVSVQFAKQQEEFQAAPSMDGPLSPEAQTVAAACQQPTISTQDEELCSELPFFFIDRPCDDEMVQMYLRFGNKMSAHMARVGVITQASAPGKILQEGIRLLGNATAGGGSVSMTNAGGQDGPEMATWGAERTYMEVLVALSRAMEQKQA</sequence>
<dbReference type="AlphaFoldDB" id="A0A9P4X411"/>
<reference evidence="11 12" key="1">
    <citation type="submission" date="2018-06" db="EMBL/GenBank/DDBJ databases">
        <title>Genome analysis of cellulolytic fungus Trichoderma lentiforme CFAM-422.</title>
        <authorList>
            <person name="Steindorff A.S."/>
            <person name="Formighieri E.F."/>
            <person name="Midorikawa G.E.O."/>
            <person name="Tamietti M.S."/>
            <person name="Ramos E.Z."/>
            <person name="Silva A.S."/>
            <person name="Bon E.P.S."/>
            <person name="Mendes T.D."/>
            <person name="Damaso M.C.T."/>
            <person name="Favaro L.C.L."/>
        </authorList>
    </citation>
    <scope>NUCLEOTIDE SEQUENCE [LARGE SCALE GENOMIC DNA]</scope>
    <source>
        <strain evidence="11 12">CFAM-422</strain>
    </source>
</reference>
<dbReference type="GO" id="GO:0000981">
    <property type="term" value="F:DNA-binding transcription factor activity, RNA polymerase II-specific"/>
    <property type="evidence" value="ECO:0007669"/>
    <property type="project" value="InterPro"/>
</dbReference>
<keyword evidence="5" id="KW-0804">Transcription</keyword>
<dbReference type="Pfam" id="PF04082">
    <property type="entry name" value="Fungal_trans"/>
    <property type="match status" value="1"/>
</dbReference>
<organism evidence="11 12">
    <name type="scientific">Trichoderma lentiforme</name>
    <dbReference type="NCBI Taxonomy" id="1567552"/>
    <lineage>
        <taxon>Eukaryota</taxon>
        <taxon>Fungi</taxon>
        <taxon>Dikarya</taxon>
        <taxon>Ascomycota</taxon>
        <taxon>Pezizomycotina</taxon>
        <taxon>Sordariomycetes</taxon>
        <taxon>Hypocreomycetidae</taxon>
        <taxon>Hypocreales</taxon>
        <taxon>Hypocreaceae</taxon>
        <taxon>Trichoderma</taxon>
    </lineage>
</organism>
<feature type="domain" description="C2H2-type" evidence="10">
    <location>
        <begin position="43"/>
        <end position="70"/>
    </location>
</feature>
<evidence type="ECO:0000313" key="11">
    <source>
        <dbReference type="EMBL" id="KAF3057518.1"/>
    </source>
</evidence>
<dbReference type="EMBL" id="QLNT01000029">
    <property type="protein sequence ID" value="KAF3057518.1"/>
    <property type="molecule type" value="Genomic_DNA"/>
</dbReference>
<dbReference type="InterPro" id="IPR036864">
    <property type="entry name" value="Zn2-C6_fun-type_DNA-bd_sf"/>
</dbReference>
<comment type="caution">
    <text evidence="11">The sequence shown here is derived from an EMBL/GenBank/DDBJ whole genome shotgun (WGS) entry which is preliminary data.</text>
</comment>
<dbReference type="PROSITE" id="PS00463">
    <property type="entry name" value="ZN2_CY6_FUNGAL_1"/>
    <property type="match status" value="1"/>
</dbReference>
<evidence type="ECO:0000256" key="5">
    <source>
        <dbReference type="ARBA" id="ARBA00023163"/>
    </source>
</evidence>
<dbReference type="SUPFAM" id="SSF57701">
    <property type="entry name" value="Zn2/Cys6 DNA-binding domain"/>
    <property type="match status" value="1"/>
</dbReference>
<dbReference type="PROSITE" id="PS50048">
    <property type="entry name" value="ZN2_CY6_FUNGAL_2"/>
    <property type="match status" value="1"/>
</dbReference>
<keyword evidence="4" id="KW-0805">Transcription regulation</keyword>
<keyword evidence="6" id="KW-0539">Nucleus</keyword>
<accession>A0A9P4X411</accession>
<evidence type="ECO:0000256" key="8">
    <source>
        <dbReference type="SAM" id="MobiDB-lite"/>
    </source>
</evidence>
<dbReference type="CDD" id="cd12148">
    <property type="entry name" value="fungal_TF_MHR"/>
    <property type="match status" value="1"/>
</dbReference>
<dbReference type="GO" id="GO:0008270">
    <property type="term" value="F:zinc ion binding"/>
    <property type="evidence" value="ECO:0007669"/>
    <property type="project" value="UniProtKB-KW"/>
</dbReference>
<dbReference type="SUPFAM" id="SSF57667">
    <property type="entry name" value="beta-beta-alpha zinc fingers"/>
    <property type="match status" value="1"/>
</dbReference>
<dbReference type="PROSITE" id="PS00028">
    <property type="entry name" value="ZINC_FINGER_C2H2_1"/>
    <property type="match status" value="2"/>
</dbReference>
<evidence type="ECO:0000259" key="9">
    <source>
        <dbReference type="PROSITE" id="PS50048"/>
    </source>
</evidence>
<dbReference type="Gene3D" id="3.30.160.60">
    <property type="entry name" value="Classic Zinc Finger"/>
    <property type="match status" value="2"/>
</dbReference>
<dbReference type="Gene3D" id="4.10.240.10">
    <property type="entry name" value="Zn(2)-C6 fungal-type DNA-binding domain"/>
    <property type="match status" value="1"/>
</dbReference>
<evidence type="ECO:0000259" key="10">
    <source>
        <dbReference type="PROSITE" id="PS50157"/>
    </source>
</evidence>
<dbReference type="InterPro" id="IPR001138">
    <property type="entry name" value="Zn2Cys6_DnaBD"/>
</dbReference>
<dbReference type="PROSITE" id="PS50157">
    <property type="entry name" value="ZINC_FINGER_C2H2_2"/>
    <property type="match status" value="2"/>
</dbReference>
<evidence type="ECO:0000256" key="2">
    <source>
        <dbReference type="ARBA" id="ARBA00022771"/>
    </source>
</evidence>
<evidence type="ECO:0000256" key="1">
    <source>
        <dbReference type="ARBA" id="ARBA00022723"/>
    </source>
</evidence>
<dbReference type="PANTHER" id="PTHR47660">
    <property type="entry name" value="TRANSCRIPTION FACTOR WITH C2H2 AND ZN(2)-CYS(6) DNA BINDING DOMAIN (EUROFUNG)-RELATED-RELATED"/>
    <property type="match status" value="1"/>
</dbReference>
<dbReference type="InterPro" id="IPR013087">
    <property type="entry name" value="Znf_C2H2_type"/>
</dbReference>
<keyword evidence="2 7" id="KW-0863">Zinc-finger</keyword>
<protein>
    <submittedName>
        <fullName evidence="11">Uncharacterized protein</fullName>
    </submittedName>
</protein>
<evidence type="ECO:0000256" key="3">
    <source>
        <dbReference type="ARBA" id="ARBA00022833"/>
    </source>
</evidence>
<evidence type="ECO:0000256" key="6">
    <source>
        <dbReference type="ARBA" id="ARBA00023242"/>
    </source>
</evidence>
<dbReference type="InterPro" id="IPR007219">
    <property type="entry name" value="XnlR_reg_dom"/>
</dbReference>
<evidence type="ECO:0000256" key="4">
    <source>
        <dbReference type="ARBA" id="ARBA00023015"/>
    </source>
</evidence>
<dbReference type="CDD" id="cd00067">
    <property type="entry name" value="GAL4"/>
    <property type="match status" value="1"/>
</dbReference>
<proteinExistence type="predicted"/>
<gene>
    <name evidence="11" type="ORF">CFAM422_012380</name>
</gene>
<feature type="compositionally biased region" description="Polar residues" evidence="8">
    <location>
        <begin position="295"/>
        <end position="313"/>
    </location>
</feature>
<name>A0A9P4X411_9HYPO</name>
<dbReference type="GO" id="GO:0006351">
    <property type="term" value="P:DNA-templated transcription"/>
    <property type="evidence" value="ECO:0007669"/>
    <property type="project" value="InterPro"/>
</dbReference>
<evidence type="ECO:0000256" key="7">
    <source>
        <dbReference type="PROSITE-ProRule" id="PRU00042"/>
    </source>
</evidence>
<dbReference type="SMART" id="SM00066">
    <property type="entry name" value="GAL4"/>
    <property type="match status" value="1"/>
</dbReference>
<dbReference type="Proteomes" id="UP000801864">
    <property type="component" value="Unassembled WGS sequence"/>
</dbReference>
<keyword evidence="1" id="KW-0479">Metal-binding</keyword>
<feature type="region of interest" description="Disordered" evidence="8">
    <location>
        <begin position="272"/>
        <end position="313"/>
    </location>
</feature>
<dbReference type="SMART" id="SM00355">
    <property type="entry name" value="ZnF_C2H2"/>
    <property type="match status" value="2"/>
</dbReference>
<feature type="domain" description="C2H2-type" evidence="10">
    <location>
        <begin position="15"/>
        <end position="42"/>
    </location>
</feature>